<feature type="domain" description="Gp5/Type VI secretion system Vgr protein OB-fold" evidence="2">
    <location>
        <begin position="8"/>
        <end position="76"/>
    </location>
</feature>
<organism evidence="4 5">
    <name type="scientific">Salmonella enterica</name>
    <name type="common">Salmonella choleraesuis</name>
    <dbReference type="NCBI Taxonomy" id="28901"/>
    <lineage>
        <taxon>Bacteria</taxon>
        <taxon>Pseudomonadati</taxon>
        <taxon>Pseudomonadota</taxon>
        <taxon>Gammaproteobacteria</taxon>
        <taxon>Enterobacterales</taxon>
        <taxon>Enterobacteriaceae</taxon>
        <taxon>Salmonella</taxon>
    </lineage>
</organism>
<gene>
    <name evidence="3" type="ORF">NCTC10718_00019</name>
    <name evidence="4" type="ORF">NCTC10718_00431</name>
</gene>
<evidence type="ECO:0000313" key="3">
    <source>
        <dbReference type="EMBL" id="SUF67376.1"/>
    </source>
</evidence>
<dbReference type="NCBIfam" id="TIGR01644">
    <property type="entry name" value="phage_P2_V"/>
    <property type="match status" value="1"/>
</dbReference>
<evidence type="ECO:0000256" key="1">
    <source>
        <dbReference type="SAM" id="MobiDB-lite"/>
    </source>
</evidence>
<name>A0A379QS70_SALER</name>
<dbReference type="AlphaFoldDB" id="A0A379QS70"/>
<dbReference type="InterPro" id="IPR006531">
    <property type="entry name" value="Gp5/Vgr_OB"/>
</dbReference>
<dbReference type="Pfam" id="PF04717">
    <property type="entry name" value="Phage_base_V"/>
    <property type="match status" value="1"/>
</dbReference>
<dbReference type="InterPro" id="IPR013046">
    <property type="entry name" value="GpV/Gp45"/>
</dbReference>
<dbReference type="Gene3D" id="2.40.50.230">
    <property type="entry name" value="Gp5 N-terminal domain"/>
    <property type="match status" value="1"/>
</dbReference>
<dbReference type="Gene3D" id="6.20.150.10">
    <property type="match status" value="1"/>
</dbReference>
<evidence type="ECO:0000259" key="2">
    <source>
        <dbReference type="Pfam" id="PF04717"/>
    </source>
</evidence>
<protein>
    <submittedName>
        <fullName evidence="4">Baseplate protein</fullName>
    </submittedName>
</protein>
<feature type="region of interest" description="Disordered" evidence="1">
    <location>
        <begin position="209"/>
        <end position="229"/>
    </location>
</feature>
<evidence type="ECO:0000313" key="5">
    <source>
        <dbReference type="Proteomes" id="UP000254332"/>
    </source>
</evidence>
<reference evidence="4 5" key="1">
    <citation type="submission" date="2018-06" db="EMBL/GenBank/DDBJ databases">
        <authorList>
            <consortium name="Pathogen Informatics"/>
            <person name="Doyle S."/>
        </authorList>
    </citation>
    <scope>NUCLEOTIDE SEQUENCE [LARGE SCALE GENOMIC DNA]</scope>
    <source>
        <strain evidence="4 5">NCTC10718</strain>
    </source>
</reference>
<dbReference type="EMBL" id="UGWQ01000001">
    <property type="protein sequence ID" value="SUF67771.1"/>
    <property type="molecule type" value="Genomic_DNA"/>
</dbReference>
<evidence type="ECO:0000313" key="4">
    <source>
        <dbReference type="EMBL" id="SUF67771.1"/>
    </source>
</evidence>
<sequence>MSSVIFETGTVSDIDEKNVRVRVRLPGKNNLRTWWLDVLQYNTQNNKDYWLPDIGEQVRLLLDEHAEDGVVLGSTYNAQDRPVIADRDKRRTDFADGAFVEYDRKNSAMTIGGAIRTLTITTHSDITVQTDTQVTVIAKESATIRTQYATVDSPETDVTGNATIKGDLLVKGSITGQGGMSISGGKGGAAATIDGTLKATGDLQSARVSLEEHQHPNGHNGSPTGAPMK</sequence>
<dbReference type="Proteomes" id="UP000254332">
    <property type="component" value="Unassembled WGS sequence"/>
</dbReference>
<dbReference type="EMBL" id="UGWQ01000001">
    <property type="protein sequence ID" value="SUF67376.1"/>
    <property type="molecule type" value="Genomic_DNA"/>
</dbReference>
<accession>A0A379QS70</accession>
<dbReference type="InterPro" id="IPR037026">
    <property type="entry name" value="Vgr_OB-fold_dom_sf"/>
</dbReference>
<proteinExistence type="predicted"/>